<comment type="subcellular location">
    <subcellularLocation>
        <location evidence="1">Cell membrane</location>
    </subcellularLocation>
</comment>
<evidence type="ECO:0000256" key="4">
    <source>
        <dbReference type="ARBA" id="ARBA00022723"/>
    </source>
</evidence>
<keyword evidence="9" id="KW-0472">Membrane</keyword>
<dbReference type="EMBL" id="JBHFQA010000009">
    <property type="protein sequence ID" value="KAL2093140.1"/>
    <property type="molecule type" value="Genomic_DNA"/>
</dbReference>
<dbReference type="InterPro" id="IPR039808">
    <property type="entry name" value="Cadherin"/>
</dbReference>
<dbReference type="PROSITE" id="PS50268">
    <property type="entry name" value="CADHERIN_2"/>
    <property type="match status" value="2"/>
</dbReference>
<dbReference type="GO" id="GO:0005509">
    <property type="term" value="F:calcium ion binding"/>
    <property type="evidence" value="ECO:0007669"/>
    <property type="project" value="UniProtKB-UniRule"/>
</dbReference>
<dbReference type="Pfam" id="PF00028">
    <property type="entry name" value="Cadherin"/>
    <property type="match status" value="1"/>
</dbReference>
<evidence type="ECO:0000256" key="11">
    <source>
        <dbReference type="PROSITE-ProRule" id="PRU00043"/>
    </source>
</evidence>
<evidence type="ECO:0000256" key="9">
    <source>
        <dbReference type="ARBA" id="ARBA00023136"/>
    </source>
</evidence>
<dbReference type="AlphaFoldDB" id="A0ABD1K1Z7"/>
<dbReference type="GO" id="GO:0005886">
    <property type="term" value="C:plasma membrane"/>
    <property type="evidence" value="ECO:0007669"/>
    <property type="project" value="UniProtKB-SubCell"/>
</dbReference>
<dbReference type="Proteomes" id="UP001591681">
    <property type="component" value="Unassembled WGS sequence"/>
</dbReference>
<keyword evidence="7 11" id="KW-0106">Calcium</keyword>
<gene>
    <name evidence="13" type="ORF">ACEWY4_010452</name>
</gene>
<dbReference type="FunFam" id="2.60.40.60:FF:000095">
    <property type="entry name" value="Cadherin 13"/>
    <property type="match status" value="1"/>
</dbReference>
<keyword evidence="10" id="KW-0325">Glycoprotein</keyword>
<dbReference type="GO" id="GO:0007155">
    <property type="term" value="P:cell adhesion"/>
    <property type="evidence" value="ECO:0007669"/>
    <property type="project" value="UniProtKB-KW"/>
</dbReference>
<evidence type="ECO:0000256" key="1">
    <source>
        <dbReference type="ARBA" id="ARBA00004236"/>
    </source>
</evidence>
<dbReference type="FunFam" id="2.60.40.60:FF:000031">
    <property type="entry name" value="Cadherin 3"/>
    <property type="match status" value="1"/>
</dbReference>
<dbReference type="PROSITE" id="PS00232">
    <property type="entry name" value="CADHERIN_1"/>
    <property type="match status" value="1"/>
</dbReference>
<accession>A0ABD1K1Z7</accession>
<comment type="caution">
    <text evidence="13">The sequence shown here is derived from an EMBL/GenBank/DDBJ whole genome shotgun (WGS) entry which is preliminary data.</text>
</comment>
<keyword evidence="2" id="KW-1003">Cell membrane</keyword>
<sequence length="260" mass="28585">MVLKYGNATVLCDWSWPDVAIDLRCRNCPWFAILRDPAGWLNVNPVQGTVNTTTALDRESPFVHNNQYTAVFTASDNGDPPATGTGTLVITLEDVNDNAPYVYPSVVRVCEDAKELSVFTVGGRDKDIYPNGEPFNIELAKQPGLDKTWRTSRINSTHSQVMLLHSLKRANYQLPLVVADSGVPSLSGSTEVKVLVCTCKKDRMDCNAATSLRSGLLLPLLATTVALLLRNALCEYAQPHAHKHTHIHFAPHIHTHSCKA</sequence>
<evidence type="ECO:0000256" key="2">
    <source>
        <dbReference type="ARBA" id="ARBA00022475"/>
    </source>
</evidence>
<name>A0ABD1K1Z7_9TELE</name>
<evidence type="ECO:0000259" key="12">
    <source>
        <dbReference type="PROSITE" id="PS50268"/>
    </source>
</evidence>
<dbReference type="InterPro" id="IPR015919">
    <property type="entry name" value="Cadherin-like_sf"/>
</dbReference>
<evidence type="ECO:0000256" key="3">
    <source>
        <dbReference type="ARBA" id="ARBA00022685"/>
    </source>
</evidence>
<keyword evidence="8" id="KW-0130">Cell adhesion</keyword>
<dbReference type="InterPro" id="IPR002126">
    <property type="entry name" value="Cadherin-like_dom"/>
</dbReference>
<dbReference type="PANTHER" id="PTHR24027">
    <property type="entry name" value="CADHERIN-23"/>
    <property type="match status" value="1"/>
</dbReference>
<proteinExistence type="predicted"/>
<dbReference type="InterPro" id="IPR020894">
    <property type="entry name" value="Cadherin_CS"/>
</dbReference>
<keyword evidence="4" id="KW-0479">Metal-binding</keyword>
<dbReference type="GO" id="GO:0009653">
    <property type="term" value="P:anatomical structure morphogenesis"/>
    <property type="evidence" value="ECO:0007669"/>
    <property type="project" value="UniProtKB-ARBA"/>
</dbReference>
<dbReference type="SMART" id="SM00112">
    <property type="entry name" value="CA"/>
    <property type="match status" value="1"/>
</dbReference>
<evidence type="ECO:0000256" key="10">
    <source>
        <dbReference type="ARBA" id="ARBA00023180"/>
    </source>
</evidence>
<feature type="domain" description="Cadherin" evidence="12">
    <location>
        <begin position="31"/>
        <end position="102"/>
    </location>
</feature>
<dbReference type="Gene3D" id="2.60.40.60">
    <property type="entry name" value="Cadherins"/>
    <property type="match status" value="2"/>
</dbReference>
<evidence type="ECO:0000313" key="13">
    <source>
        <dbReference type="EMBL" id="KAL2093140.1"/>
    </source>
</evidence>
<evidence type="ECO:0000256" key="5">
    <source>
        <dbReference type="ARBA" id="ARBA00022729"/>
    </source>
</evidence>
<protein>
    <recommendedName>
        <fullName evidence="12">Cadherin domain-containing protein</fullName>
    </recommendedName>
</protein>
<evidence type="ECO:0000256" key="8">
    <source>
        <dbReference type="ARBA" id="ARBA00022889"/>
    </source>
</evidence>
<reference evidence="13 14" key="1">
    <citation type="submission" date="2024-09" db="EMBL/GenBank/DDBJ databases">
        <title>A chromosome-level genome assembly of Gray's grenadier anchovy, Coilia grayii.</title>
        <authorList>
            <person name="Fu Z."/>
        </authorList>
    </citation>
    <scope>NUCLEOTIDE SEQUENCE [LARGE SCALE GENOMIC DNA]</scope>
    <source>
        <strain evidence="13">G4</strain>
        <tissue evidence="13">Muscle</tissue>
    </source>
</reference>
<evidence type="ECO:0000256" key="6">
    <source>
        <dbReference type="ARBA" id="ARBA00022737"/>
    </source>
</evidence>
<dbReference type="PANTHER" id="PTHR24027:SF80">
    <property type="entry name" value="CADHERIN-13"/>
    <property type="match status" value="1"/>
</dbReference>
<feature type="domain" description="Cadherin" evidence="12">
    <location>
        <begin position="101"/>
        <end position="221"/>
    </location>
</feature>
<dbReference type="PRINTS" id="PR00205">
    <property type="entry name" value="CADHERIN"/>
</dbReference>
<keyword evidence="14" id="KW-1185">Reference proteome</keyword>
<keyword evidence="5" id="KW-0732">Signal</keyword>
<dbReference type="SUPFAM" id="SSF49313">
    <property type="entry name" value="Cadherin-like"/>
    <property type="match status" value="2"/>
</dbReference>
<dbReference type="CDD" id="cd11304">
    <property type="entry name" value="Cadherin_repeat"/>
    <property type="match status" value="2"/>
</dbReference>
<organism evidence="13 14">
    <name type="scientific">Coilia grayii</name>
    <name type="common">Gray's grenadier anchovy</name>
    <dbReference type="NCBI Taxonomy" id="363190"/>
    <lineage>
        <taxon>Eukaryota</taxon>
        <taxon>Metazoa</taxon>
        <taxon>Chordata</taxon>
        <taxon>Craniata</taxon>
        <taxon>Vertebrata</taxon>
        <taxon>Euteleostomi</taxon>
        <taxon>Actinopterygii</taxon>
        <taxon>Neopterygii</taxon>
        <taxon>Teleostei</taxon>
        <taxon>Clupei</taxon>
        <taxon>Clupeiformes</taxon>
        <taxon>Clupeoidei</taxon>
        <taxon>Engraulidae</taxon>
        <taxon>Coilinae</taxon>
        <taxon>Coilia</taxon>
    </lineage>
</organism>
<evidence type="ECO:0000313" key="14">
    <source>
        <dbReference type="Proteomes" id="UP001591681"/>
    </source>
</evidence>
<keyword evidence="3" id="KW-0165">Cleavage on pair of basic residues</keyword>
<keyword evidence="6" id="KW-0677">Repeat</keyword>
<evidence type="ECO:0000256" key="7">
    <source>
        <dbReference type="ARBA" id="ARBA00022837"/>
    </source>
</evidence>